<feature type="transmembrane region" description="Helical" evidence="8">
    <location>
        <begin position="235"/>
        <end position="254"/>
    </location>
</feature>
<feature type="transmembrane region" description="Helical" evidence="8">
    <location>
        <begin position="140"/>
        <end position="158"/>
    </location>
</feature>
<feature type="transmembrane region" description="Helical" evidence="8">
    <location>
        <begin position="104"/>
        <end position="122"/>
    </location>
</feature>
<evidence type="ECO:0000256" key="7">
    <source>
        <dbReference type="ARBA" id="ARBA00023136"/>
    </source>
</evidence>
<comment type="similarity">
    <text evidence="2 8">Belongs to the 4-toluene sulfonate uptake permease (TSUP) (TC 2.A.102) family.</text>
</comment>
<proteinExistence type="inferred from homology"/>
<keyword evidence="3" id="KW-0813">Transport</keyword>
<evidence type="ECO:0000256" key="8">
    <source>
        <dbReference type="RuleBase" id="RU363041"/>
    </source>
</evidence>
<dbReference type="PANTHER" id="PTHR30269">
    <property type="entry name" value="TRANSMEMBRANE PROTEIN YFCA"/>
    <property type="match status" value="1"/>
</dbReference>
<feature type="transmembrane region" description="Helical" evidence="8">
    <location>
        <begin position="79"/>
        <end position="98"/>
    </location>
</feature>
<keyword evidence="5 8" id="KW-0812">Transmembrane</keyword>
<dbReference type="Proteomes" id="UP000199288">
    <property type="component" value="Unassembled WGS sequence"/>
</dbReference>
<dbReference type="AlphaFoldDB" id="A0A1H3W8E8"/>
<evidence type="ECO:0000256" key="5">
    <source>
        <dbReference type="ARBA" id="ARBA00022692"/>
    </source>
</evidence>
<evidence type="ECO:0000256" key="6">
    <source>
        <dbReference type="ARBA" id="ARBA00022989"/>
    </source>
</evidence>
<reference evidence="10" key="1">
    <citation type="submission" date="2016-10" db="EMBL/GenBank/DDBJ databases">
        <authorList>
            <person name="Varghese N."/>
            <person name="Submissions S."/>
        </authorList>
    </citation>
    <scope>NUCLEOTIDE SEQUENCE [LARGE SCALE GENOMIC DNA]</scope>
    <source>
        <strain evidence="10">KPR-1</strain>
    </source>
</reference>
<name>A0A1H3W8E8_9ACTO</name>
<dbReference type="InterPro" id="IPR052017">
    <property type="entry name" value="TSUP"/>
</dbReference>
<organism evidence="9 10">
    <name type="scientific">Bowdeniella nasicola</name>
    <dbReference type="NCBI Taxonomy" id="208480"/>
    <lineage>
        <taxon>Bacteria</taxon>
        <taxon>Bacillati</taxon>
        <taxon>Actinomycetota</taxon>
        <taxon>Actinomycetes</taxon>
        <taxon>Actinomycetales</taxon>
        <taxon>Actinomycetaceae</taxon>
        <taxon>Bowdeniella</taxon>
    </lineage>
</organism>
<dbReference type="InterPro" id="IPR002781">
    <property type="entry name" value="TM_pro_TauE-like"/>
</dbReference>
<dbReference type="PANTHER" id="PTHR30269:SF0">
    <property type="entry name" value="MEMBRANE TRANSPORTER PROTEIN YFCA-RELATED"/>
    <property type="match status" value="1"/>
</dbReference>
<dbReference type="OrthoDB" id="554695at2"/>
<feature type="transmembrane region" description="Helical" evidence="8">
    <location>
        <begin position="48"/>
        <end position="67"/>
    </location>
</feature>
<protein>
    <recommendedName>
        <fullName evidence="8">Probable membrane transporter protein</fullName>
    </recommendedName>
</protein>
<evidence type="ECO:0000313" key="10">
    <source>
        <dbReference type="Proteomes" id="UP000199288"/>
    </source>
</evidence>
<dbReference type="GO" id="GO:0005886">
    <property type="term" value="C:plasma membrane"/>
    <property type="evidence" value="ECO:0007669"/>
    <property type="project" value="UniProtKB-SubCell"/>
</dbReference>
<feature type="transmembrane region" description="Helical" evidence="8">
    <location>
        <begin position="164"/>
        <end position="185"/>
    </location>
</feature>
<feature type="transmembrane region" description="Helical" evidence="8">
    <location>
        <begin position="197"/>
        <end position="223"/>
    </location>
</feature>
<comment type="subcellular location">
    <subcellularLocation>
        <location evidence="1 8">Cell membrane</location>
        <topology evidence="1 8">Multi-pass membrane protein</topology>
    </subcellularLocation>
</comment>
<keyword evidence="7 8" id="KW-0472">Membrane</keyword>
<accession>A0A1H3W8E8</accession>
<keyword evidence="10" id="KW-1185">Reference proteome</keyword>
<evidence type="ECO:0000313" key="9">
    <source>
        <dbReference type="EMBL" id="SDZ83373.1"/>
    </source>
</evidence>
<sequence length="258" mass="26055">MALPDPMTLTLLLGASLLAGFIDAVIGGGGLILIPAMLVAVPGLAPATALGTNKVAALSGTIAAAVSYLRSIPLPKRPLVAAAVTAFGLAALGALTATLVNPDIMRPVIIVAVLAVGTYVALRPNFGKEGRSMPRATQKWYIVALIAVAVIGYYDGVFGPGTGMFLIIAFTSILGTSFLHSAAAAKVVNVATNAGALLVFGLGGHIWWSLGLVLAVANIAGSLLGSRLVLSKGTALVRVALLAIVVALSVKLLIDQFA</sequence>
<evidence type="ECO:0000256" key="1">
    <source>
        <dbReference type="ARBA" id="ARBA00004651"/>
    </source>
</evidence>
<dbReference type="RefSeq" id="WP_092561361.1">
    <property type="nucleotide sequence ID" value="NZ_FNQV01000002.1"/>
</dbReference>
<gene>
    <name evidence="9" type="ORF">SAMN02910418_00333</name>
</gene>
<dbReference type="EMBL" id="FNQV01000002">
    <property type="protein sequence ID" value="SDZ83373.1"/>
    <property type="molecule type" value="Genomic_DNA"/>
</dbReference>
<evidence type="ECO:0000256" key="2">
    <source>
        <dbReference type="ARBA" id="ARBA00009142"/>
    </source>
</evidence>
<keyword evidence="6 8" id="KW-1133">Transmembrane helix</keyword>
<dbReference type="Pfam" id="PF01925">
    <property type="entry name" value="TauE"/>
    <property type="match status" value="1"/>
</dbReference>
<keyword evidence="4 8" id="KW-1003">Cell membrane</keyword>
<evidence type="ECO:0000256" key="3">
    <source>
        <dbReference type="ARBA" id="ARBA00022448"/>
    </source>
</evidence>
<evidence type="ECO:0000256" key="4">
    <source>
        <dbReference type="ARBA" id="ARBA00022475"/>
    </source>
</evidence>